<evidence type="ECO:0000313" key="2">
    <source>
        <dbReference type="Proteomes" id="UP001633002"/>
    </source>
</evidence>
<proteinExistence type="predicted"/>
<keyword evidence="2" id="KW-1185">Reference proteome</keyword>
<name>A0ABD3HEI4_9MARC</name>
<evidence type="ECO:0000313" key="1">
    <source>
        <dbReference type="EMBL" id="KAL3689296.1"/>
    </source>
</evidence>
<evidence type="ECO:0008006" key="3">
    <source>
        <dbReference type="Google" id="ProtNLM"/>
    </source>
</evidence>
<accession>A0ABD3HEI4</accession>
<gene>
    <name evidence="1" type="ORF">R1sor_015605</name>
</gene>
<reference evidence="1 2" key="1">
    <citation type="submission" date="2024-09" db="EMBL/GenBank/DDBJ databases">
        <title>Chromosome-scale assembly of Riccia sorocarpa.</title>
        <authorList>
            <person name="Paukszto L."/>
        </authorList>
    </citation>
    <scope>NUCLEOTIDE SEQUENCE [LARGE SCALE GENOMIC DNA]</scope>
    <source>
        <strain evidence="1">LP-2024</strain>
        <tissue evidence="1">Aerial parts of the thallus</tissue>
    </source>
</reference>
<sequence>MTIPPIAADEHMGEISKKDEEKVVGSCTWPPVDTMAEEKRRTKLMMKASRRDTCMHAIVSNSSHSHWANFQTRQLTHVRRRYTTQFPHSSSNLQCEWLMEASASQMASKISVMMMKVLTLEEEMRLINERVTVMEKKNLYKLLEIKMQGYQG</sequence>
<dbReference type="Proteomes" id="UP001633002">
    <property type="component" value="Unassembled WGS sequence"/>
</dbReference>
<comment type="caution">
    <text evidence="1">The sequence shown here is derived from an EMBL/GenBank/DDBJ whole genome shotgun (WGS) entry which is preliminary data.</text>
</comment>
<protein>
    <recommendedName>
        <fullName evidence="3">Ty3-gypsy retrotransposon protein</fullName>
    </recommendedName>
</protein>
<dbReference type="AlphaFoldDB" id="A0ABD3HEI4"/>
<organism evidence="1 2">
    <name type="scientific">Riccia sorocarpa</name>
    <dbReference type="NCBI Taxonomy" id="122646"/>
    <lineage>
        <taxon>Eukaryota</taxon>
        <taxon>Viridiplantae</taxon>
        <taxon>Streptophyta</taxon>
        <taxon>Embryophyta</taxon>
        <taxon>Marchantiophyta</taxon>
        <taxon>Marchantiopsida</taxon>
        <taxon>Marchantiidae</taxon>
        <taxon>Marchantiales</taxon>
        <taxon>Ricciaceae</taxon>
        <taxon>Riccia</taxon>
    </lineage>
</organism>
<dbReference type="EMBL" id="JBJQOH010000004">
    <property type="protein sequence ID" value="KAL3689296.1"/>
    <property type="molecule type" value="Genomic_DNA"/>
</dbReference>